<sequence length="392" mass="41613">MSKVFIVAAKRTAIGKFGGALKNIPASELAVPLVKDILSATAINPMTIDEVIMGNVYQAGNRANPARQVALKSGLPHTIPAMTINKQCASGLRAITLAYQQIALGEADCIVAGGTENMTRVPHLLLEGRSGKKLGSFTIEDGLLYDGLICSYENYHMGITAENLAEKYSISRAKQDEYALMSQQRALAAQQSGKFKKEIVPLVIGSSIFETDEFVRETTFDALSNLKPAFIKDGSVTAGNASGLNDGASLLLICSEKYCEEYKLKPLAEIIAHASVGVEPKYMGIGPVDATKKALNRANLTLEDIDLLELNEAFAAQTLAVLEELKINLDKVNVNGGAIALGHPVGNSGSRIVVTLLHELIRTNKSYGLASLCVGGGQGVSLIIKNIAQGGN</sequence>
<dbReference type="RefSeq" id="WP_036157130.1">
    <property type="nucleotide sequence ID" value="NZ_AVCX01000002.1"/>
</dbReference>
<evidence type="ECO:0000256" key="3">
    <source>
        <dbReference type="ARBA" id="ARBA00022679"/>
    </source>
</evidence>
<dbReference type="PROSITE" id="PS00099">
    <property type="entry name" value="THIOLASE_3"/>
    <property type="match status" value="1"/>
</dbReference>
<comment type="caution">
    <text evidence="10">The sequence shown here is derived from an EMBL/GenBank/DDBJ whole genome shotgun (WGS) entry which is preliminary data.</text>
</comment>
<dbReference type="InterPro" id="IPR020616">
    <property type="entry name" value="Thiolase_N"/>
</dbReference>
<reference evidence="10 11" key="1">
    <citation type="submission" date="2014-02" db="EMBL/GenBank/DDBJ databases">
        <title>Draft genome sequence of Lysinibacillus odysseyi NBRC 100172.</title>
        <authorList>
            <person name="Zhang F."/>
            <person name="Wang G."/>
            <person name="Zhang L."/>
        </authorList>
    </citation>
    <scope>NUCLEOTIDE SEQUENCE [LARGE SCALE GENOMIC DNA]</scope>
    <source>
        <strain evidence="10 11">NBRC 100172</strain>
    </source>
</reference>
<dbReference type="eggNOG" id="COG0183">
    <property type="taxonomic scope" value="Bacteria"/>
</dbReference>
<dbReference type="AlphaFoldDB" id="A0A0A3IIR2"/>
<dbReference type="InterPro" id="IPR020615">
    <property type="entry name" value="Thiolase_acyl_enz_int_AS"/>
</dbReference>
<dbReference type="Pfam" id="PF00108">
    <property type="entry name" value="Thiolase_N"/>
    <property type="match status" value="1"/>
</dbReference>
<dbReference type="PROSITE" id="PS00098">
    <property type="entry name" value="THIOLASE_1"/>
    <property type="match status" value="1"/>
</dbReference>
<dbReference type="InterPro" id="IPR020610">
    <property type="entry name" value="Thiolase_AS"/>
</dbReference>
<dbReference type="PANTHER" id="PTHR18919:SF107">
    <property type="entry name" value="ACETYL-COA ACETYLTRANSFERASE, CYTOSOLIC"/>
    <property type="match status" value="1"/>
</dbReference>
<feature type="domain" description="Thiolase C-terminal" evidence="9">
    <location>
        <begin position="264"/>
        <end position="385"/>
    </location>
</feature>
<dbReference type="PANTHER" id="PTHR18919">
    <property type="entry name" value="ACETYL-COA C-ACYLTRANSFERASE"/>
    <property type="match status" value="1"/>
</dbReference>
<evidence type="ECO:0000313" key="10">
    <source>
        <dbReference type="EMBL" id="KGR82708.1"/>
    </source>
</evidence>
<evidence type="ECO:0000256" key="5">
    <source>
        <dbReference type="ARBA" id="ARBA00030755"/>
    </source>
</evidence>
<dbReference type="Gene3D" id="3.40.47.10">
    <property type="match status" value="2"/>
</dbReference>
<evidence type="ECO:0000256" key="6">
    <source>
        <dbReference type="PIRSR" id="PIRSR000429-1"/>
    </source>
</evidence>
<comment type="similarity">
    <text evidence="1 7">Belongs to the thiolase-like superfamily. Thiolase family.</text>
</comment>
<dbReference type="NCBIfam" id="TIGR01930">
    <property type="entry name" value="AcCoA-C-Actrans"/>
    <property type="match status" value="1"/>
</dbReference>
<feature type="active site" description="Acyl-thioester intermediate" evidence="6">
    <location>
        <position position="88"/>
    </location>
</feature>
<dbReference type="SUPFAM" id="SSF53901">
    <property type="entry name" value="Thiolase-like"/>
    <property type="match status" value="2"/>
</dbReference>
<dbReference type="PIRSF" id="PIRSF000429">
    <property type="entry name" value="Ac-CoA_Ac_transf"/>
    <property type="match status" value="1"/>
</dbReference>
<dbReference type="InterPro" id="IPR016039">
    <property type="entry name" value="Thiolase-like"/>
</dbReference>
<evidence type="ECO:0000256" key="7">
    <source>
        <dbReference type="RuleBase" id="RU003557"/>
    </source>
</evidence>
<dbReference type="EMBL" id="JPVP01000059">
    <property type="protein sequence ID" value="KGR82708.1"/>
    <property type="molecule type" value="Genomic_DNA"/>
</dbReference>
<evidence type="ECO:0000256" key="4">
    <source>
        <dbReference type="ARBA" id="ARBA00023315"/>
    </source>
</evidence>
<dbReference type="Pfam" id="PF02803">
    <property type="entry name" value="Thiolase_C"/>
    <property type="match status" value="1"/>
</dbReference>
<feature type="domain" description="Thiolase N-terminal" evidence="8">
    <location>
        <begin position="4"/>
        <end position="256"/>
    </location>
</feature>
<evidence type="ECO:0000256" key="1">
    <source>
        <dbReference type="ARBA" id="ARBA00010982"/>
    </source>
</evidence>
<dbReference type="OrthoDB" id="9764892at2"/>
<organism evidence="10 11">
    <name type="scientific">Lysinibacillus odysseyi 34hs-1 = NBRC 100172</name>
    <dbReference type="NCBI Taxonomy" id="1220589"/>
    <lineage>
        <taxon>Bacteria</taxon>
        <taxon>Bacillati</taxon>
        <taxon>Bacillota</taxon>
        <taxon>Bacilli</taxon>
        <taxon>Bacillales</taxon>
        <taxon>Bacillaceae</taxon>
        <taxon>Lysinibacillus</taxon>
    </lineage>
</organism>
<accession>A0A0A3IIR2</accession>
<protein>
    <recommendedName>
        <fullName evidence="2">acetyl-CoA C-acetyltransferase</fullName>
        <ecNumber evidence="2">2.3.1.9</ecNumber>
    </recommendedName>
    <alternativeName>
        <fullName evidence="5">Acetoacetyl-CoA thiolase</fullName>
    </alternativeName>
</protein>
<proteinExistence type="inferred from homology"/>
<dbReference type="InterPro" id="IPR020613">
    <property type="entry name" value="Thiolase_CS"/>
</dbReference>
<dbReference type="FunFam" id="3.40.47.10:FF:000010">
    <property type="entry name" value="Acetyl-CoA acetyltransferase (Thiolase)"/>
    <property type="match status" value="1"/>
</dbReference>
<feature type="active site" description="Proton acceptor" evidence="6">
    <location>
        <position position="343"/>
    </location>
</feature>
<gene>
    <name evidence="10" type="ORF">CD32_17800</name>
</gene>
<dbReference type="CDD" id="cd00751">
    <property type="entry name" value="thiolase"/>
    <property type="match status" value="1"/>
</dbReference>
<dbReference type="InterPro" id="IPR020617">
    <property type="entry name" value="Thiolase_C"/>
</dbReference>
<evidence type="ECO:0000313" key="11">
    <source>
        <dbReference type="Proteomes" id="UP000030437"/>
    </source>
</evidence>
<feature type="active site" description="Proton acceptor" evidence="6">
    <location>
        <position position="373"/>
    </location>
</feature>
<keyword evidence="3 7" id="KW-0808">Transferase</keyword>
<evidence type="ECO:0000259" key="9">
    <source>
        <dbReference type="Pfam" id="PF02803"/>
    </source>
</evidence>
<keyword evidence="11" id="KW-1185">Reference proteome</keyword>
<evidence type="ECO:0000256" key="2">
    <source>
        <dbReference type="ARBA" id="ARBA00012705"/>
    </source>
</evidence>
<dbReference type="InterPro" id="IPR002155">
    <property type="entry name" value="Thiolase"/>
</dbReference>
<evidence type="ECO:0000259" key="8">
    <source>
        <dbReference type="Pfam" id="PF00108"/>
    </source>
</evidence>
<name>A0A0A3IIR2_9BACI</name>
<dbReference type="GO" id="GO:0003985">
    <property type="term" value="F:acetyl-CoA C-acetyltransferase activity"/>
    <property type="evidence" value="ECO:0007669"/>
    <property type="project" value="UniProtKB-EC"/>
</dbReference>
<dbReference type="Proteomes" id="UP000030437">
    <property type="component" value="Unassembled WGS sequence"/>
</dbReference>
<keyword evidence="4 7" id="KW-0012">Acyltransferase</keyword>
<dbReference type="PROSITE" id="PS00737">
    <property type="entry name" value="THIOLASE_2"/>
    <property type="match status" value="1"/>
</dbReference>
<dbReference type="STRING" id="1220589.CD32_17800"/>
<dbReference type="EC" id="2.3.1.9" evidence="2"/>